<dbReference type="GeneID" id="18875110"/>
<proteinExistence type="predicted"/>
<dbReference type="InParanoid" id="G3AP09"/>
<reference evidence="1 2" key="1">
    <citation type="journal article" date="2011" name="Proc. Natl. Acad. Sci. U.S.A.">
        <title>Comparative genomics of xylose-fermenting fungi for enhanced biofuel production.</title>
        <authorList>
            <person name="Wohlbach D.J."/>
            <person name="Kuo A."/>
            <person name="Sato T.K."/>
            <person name="Potts K.M."/>
            <person name="Salamov A.A."/>
            <person name="LaButti K.M."/>
            <person name="Sun H."/>
            <person name="Clum A."/>
            <person name="Pangilinan J.L."/>
            <person name="Lindquist E.A."/>
            <person name="Lucas S."/>
            <person name="Lapidus A."/>
            <person name="Jin M."/>
            <person name="Gunawan C."/>
            <person name="Balan V."/>
            <person name="Dale B.E."/>
            <person name="Jeffries T.W."/>
            <person name="Zinkel R."/>
            <person name="Barry K.W."/>
            <person name="Grigoriev I.V."/>
            <person name="Gasch A.P."/>
        </authorList>
    </citation>
    <scope>NUCLEOTIDE SEQUENCE [LARGE SCALE GENOMIC DNA]</scope>
    <source>
        <strain evidence="2">NRRL Y-27907 / 11-Y1</strain>
    </source>
</reference>
<dbReference type="Proteomes" id="UP000000709">
    <property type="component" value="Unassembled WGS sequence"/>
</dbReference>
<dbReference type="KEGG" id="spaa:SPAPADRAFT_66706"/>
<gene>
    <name evidence="1" type="ORF">SPAPADRAFT_66706</name>
</gene>
<evidence type="ECO:0000313" key="1">
    <source>
        <dbReference type="EMBL" id="EGW32040.1"/>
    </source>
</evidence>
<dbReference type="RefSeq" id="XP_007375316.1">
    <property type="nucleotide sequence ID" value="XM_007375254.1"/>
</dbReference>
<dbReference type="EMBL" id="GL996502">
    <property type="protein sequence ID" value="EGW32040.1"/>
    <property type="molecule type" value="Genomic_DNA"/>
</dbReference>
<keyword evidence="2" id="KW-1185">Reference proteome</keyword>
<protein>
    <submittedName>
        <fullName evidence="1">Uncharacterized protein</fullName>
    </submittedName>
</protein>
<dbReference type="AlphaFoldDB" id="G3AP09"/>
<accession>G3AP09</accession>
<name>G3AP09_SPAPN</name>
<evidence type="ECO:0000313" key="2">
    <source>
        <dbReference type="Proteomes" id="UP000000709"/>
    </source>
</evidence>
<organism evidence="2">
    <name type="scientific">Spathaspora passalidarum (strain NRRL Y-27907 / 11-Y1)</name>
    <dbReference type="NCBI Taxonomy" id="619300"/>
    <lineage>
        <taxon>Eukaryota</taxon>
        <taxon>Fungi</taxon>
        <taxon>Dikarya</taxon>
        <taxon>Ascomycota</taxon>
        <taxon>Saccharomycotina</taxon>
        <taxon>Pichiomycetes</taxon>
        <taxon>Debaryomycetaceae</taxon>
        <taxon>Spathaspora</taxon>
    </lineage>
</organism>
<sequence>MVQNEVLENYGFDDHSDTTITSTITLTVTNYSSSTINCATTEERLDQIVFAEEDYMAFEASEITETTTTTVTLINSITTTATTCTKSLAEETQSNTFNHDQPFNIIGSYNDTEFLFTINGTSITLSCEPGEFSLEEGYLKVANEAVQISHDGKLVIGGEGSLGWSVVDEKLMLTTTTTKCNTTISQAVEFQVCREGNMYWVGIGSDPDCESIEAVLSQSAHQQQDETSCNNQDAGEVLKKILFQGILEDDYVTLDDTPTETPTLDFYSTTTVTKSATTTIITACSGKEEHAASPELLAADSVSLEPNLYTSVTITLTIFSTVPDVMSTPTPKPVTPTNSSKEYDPIAYLLENRSVSIKRINKTTILFYLIVHALVQMFI</sequence>
<dbReference type="HOGENOM" id="CLU_729914_0_0_1"/>